<accession>A0A1J6WWX0</accession>
<dbReference type="PROSITE" id="PS51257">
    <property type="entry name" value="PROKAR_LIPOPROTEIN"/>
    <property type="match status" value="1"/>
</dbReference>
<feature type="region of interest" description="Disordered" evidence="2">
    <location>
        <begin position="28"/>
        <end position="60"/>
    </location>
</feature>
<dbReference type="InterPro" id="IPR036465">
    <property type="entry name" value="vWFA_dom_sf"/>
</dbReference>
<dbReference type="AlphaFoldDB" id="A0A1J6WWX0"/>
<dbReference type="InterPro" id="IPR002035">
    <property type="entry name" value="VWF_A"/>
</dbReference>
<keyword evidence="5" id="KW-1185">Reference proteome</keyword>
<dbReference type="SUPFAM" id="SSF53300">
    <property type="entry name" value="vWA-like"/>
    <property type="match status" value="1"/>
</dbReference>
<feature type="coiled-coil region" evidence="1">
    <location>
        <begin position="426"/>
        <end position="458"/>
    </location>
</feature>
<dbReference type="Proteomes" id="UP000182062">
    <property type="component" value="Unassembled WGS sequence"/>
</dbReference>
<evidence type="ECO:0000259" key="3">
    <source>
        <dbReference type="PROSITE" id="PS50234"/>
    </source>
</evidence>
<feature type="compositionally biased region" description="Basic and acidic residues" evidence="2">
    <location>
        <begin position="50"/>
        <end position="60"/>
    </location>
</feature>
<dbReference type="RefSeq" id="WP_071617302.1">
    <property type="nucleotide sequence ID" value="NZ_MINN01000073.1"/>
</dbReference>
<dbReference type="SMART" id="SM00327">
    <property type="entry name" value="VWA"/>
    <property type="match status" value="1"/>
</dbReference>
<dbReference type="EMBL" id="MINN01000073">
    <property type="protein sequence ID" value="OIU72683.1"/>
    <property type="molecule type" value="Genomic_DNA"/>
</dbReference>
<evidence type="ECO:0000313" key="4">
    <source>
        <dbReference type="EMBL" id="OIU72683.1"/>
    </source>
</evidence>
<keyword evidence="1" id="KW-0175">Coiled coil</keyword>
<protein>
    <submittedName>
        <fullName evidence="4">Amino acid dehydrogenase</fullName>
    </submittedName>
</protein>
<sequence length="464" mass="52967">MYLKRILPVVLGVSIFIIGCGNEENEKADTASQKVEQTNDESTKNNNEGKNTEKNKEEVKLDIKPLPSSYEELEEMPVGEESEHIPLLTQEDREKAVERFKGLPDVKNNPSEEELDYYYQELLSMVQRDFKGPEEMMKQLKFQSFGNPEIEDSRYQFKENLNVEIILDASGSMAQNAGNNTKMESAKEEILNFVKELPEGTKVGMRVYGHKGSNADSDKELSCKSSEIVYPINTYDTAKFQSALDQVKPTGWTPISLALKEAQKDLSKFNGENNTNIVYLVSDGIETCDQDPVDAAKDLYDSNLNPIINVIGFDVDGEGQRQLKEIADTTEGIYSNVEDQAGLKAELEKINSVAEAWDKWKEKGEQSIELKEVQNSLDIFEYITKEDVKATDERVQINLLLSTFKEFDYMSNDSRIYLENKNNEYHKWIGEQIDEFKAQLKELNQKNLQEAKKALEEKYQLNSQ</sequence>
<gene>
    <name evidence="4" type="ORF">BHE18_21325</name>
</gene>
<evidence type="ECO:0000313" key="5">
    <source>
        <dbReference type="Proteomes" id="UP000182062"/>
    </source>
</evidence>
<dbReference type="OrthoDB" id="9783818at2"/>
<evidence type="ECO:0000256" key="1">
    <source>
        <dbReference type="SAM" id="Coils"/>
    </source>
</evidence>
<reference evidence="4 5" key="1">
    <citation type="submission" date="2016-09" db="EMBL/GenBank/DDBJ databases">
        <title>Bacillus aquimaris SAMM genome sequence reveals colonization and biosurfactant production capacities.</title>
        <authorList>
            <person name="Waghmode S.R."/>
            <person name="Suryavanshi M.V."/>
        </authorList>
    </citation>
    <scope>NUCLEOTIDE SEQUENCE [LARGE SCALE GENOMIC DNA]</scope>
    <source>
        <strain evidence="4 5">SAMM</strain>
    </source>
</reference>
<evidence type="ECO:0000256" key="2">
    <source>
        <dbReference type="SAM" id="MobiDB-lite"/>
    </source>
</evidence>
<proteinExistence type="predicted"/>
<comment type="caution">
    <text evidence="4">The sequence shown here is derived from an EMBL/GenBank/DDBJ whole genome shotgun (WGS) entry which is preliminary data.</text>
</comment>
<dbReference type="PROSITE" id="PS50234">
    <property type="entry name" value="VWFA"/>
    <property type="match status" value="1"/>
</dbReference>
<dbReference type="Pfam" id="PF13519">
    <property type="entry name" value="VWA_2"/>
    <property type="match status" value="1"/>
</dbReference>
<dbReference type="Gene3D" id="3.40.50.410">
    <property type="entry name" value="von Willebrand factor, type A domain"/>
    <property type="match status" value="1"/>
</dbReference>
<organism evidence="4 5">
    <name type="scientific">Rossellomorea aquimaris</name>
    <dbReference type="NCBI Taxonomy" id="189382"/>
    <lineage>
        <taxon>Bacteria</taxon>
        <taxon>Bacillati</taxon>
        <taxon>Bacillota</taxon>
        <taxon>Bacilli</taxon>
        <taxon>Bacillales</taxon>
        <taxon>Bacillaceae</taxon>
        <taxon>Rossellomorea</taxon>
    </lineage>
</organism>
<feature type="domain" description="VWFA" evidence="3">
    <location>
        <begin position="162"/>
        <end position="350"/>
    </location>
</feature>
<name>A0A1J6WWX0_9BACI</name>